<gene>
    <name evidence="2" type="primary">Pskh1</name>
    <name evidence="2" type="ORF">SNEC2469_LOCUS17126</name>
</gene>
<organism evidence="2 3">
    <name type="scientific">Symbiodinium necroappetens</name>
    <dbReference type="NCBI Taxonomy" id="1628268"/>
    <lineage>
        <taxon>Eukaryota</taxon>
        <taxon>Sar</taxon>
        <taxon>Alveolata</taxon>
        <taxon>Dinophyceae</taxon>
        <taxon>Suessiales</taxon>
        <taxon>Symbiodiniaceae</taxon>
        <taxon>Symbiodinium</taxon>
    </lineage>
</organism>
<proteinExistence type="predicted"/>
<feature type="region of interest" description="Disordered" evidence="1">
    <location>
        <begin position="29"/>
        <end position="49"/>
    </location>
</feature>
<evidence type="ECO:0000256" key="1">
    <source>
        <dbReference type="SAM" id="MobiDB-lite"/>
    </source>
</evidence>
<reference evidence="2" key="1">
    <citation type="submission" date="2021-02" db="EMBL/GenBank/DDBJ databases">
        <authorList>
            <person name="Dougan E. K."/>
            <person name="Rhodes N."/>
            <person name="Thang M."/>
            <person name="Chan C."/>
        </authorList>
    </citation>
    <scope>NUCLEOTIDE SEQUENCE</scope>
</reference>
<keyword evidence="3" id="KW-1185">Reference proteome</keyword>
<dbReference type="AlphaFoldDB" id="A0A812V179"/>
<dbReference type="EMBL" id="CAJNJA010028168">
    <property type="protein sequence ID" value="CAE7595520.1"/>
    <property type="molecule type" value="Genomic_DNA"/>
</dbReference>
<dbReference type="Proteomes" id="UP000601435">
    <property type="component" value="Unassembled WGS sequence"/>
</dbReference>
<evidence type="ECO:0000313" key="2">
    <source>
        <dbReference type="EMBL" id="CAE7595520.1"/>
    </source>
</evidence>
<accession>A0A812V179</accession>
<sequence length="123" mass="13599">MTVTGLGLAAMLLEHRGLFSYAKMLPKGNDRQLSTSTETTAAPMSRNVTEDGSPFVVEDLISEESVTPSLSEEALALQRTPYEDALATLPAWDSARYEMLHVLRAASRSWLSQIEIHFDSLEK</sequence>
<feature type="non-terminal residue" evidence="2">
    <location>
        <position position="1"/>
    </location>
</feature>
<name>A0A812V179_9DINO</name>
<feature type="non-terminal residue" evidence="2">
    <location>
        <position position="123"/>
    </location>
</feature>
<protein>
    <submittedName>
        <fullName evidence="2">Pskh1 protein</fullName>
    </submittedName>
</protein>
<evidence type="ECO:0000313" key="3">
    <source>
        <dbReference type="Proteomes" id="UP000601435"/>
    </source>
</evidence>
<comment type="caution">
    <text evidence="2">The sequence shown here is derived from an EMBL/GenBank/DDBJ whole genome shotgun (WGS) entry which is preliminary data.</text>
</comment>
<feature type="compositionally biased region" description="Polar residues" evidence="1">
    <location>
        <begin position="31"/>
        <end position="42"/>
    </location>
</feature>